<protein>
    <submittedName>
        <fullName evidence="1">Uncharacterized protein</fullName>
    </submittedName>
</protein>
<evidence type="ECO:0000313" key="2">
    <source>
        <dbReference type="Proteomes" id="UP000594638"/>
    </source>
</evidence>
<organism evidence="1 2">
    <name type="scientific">Olea europaea subsp. europaea</name>
    <dbReference type="NCBI Taxonomy" id="158383"/>
    <lineage>
        <taxon>Eukaryota</taxon>
        <taxon>Viridiplantae</taxon>
        <taxon>Streptophyta</taxon>
        <taxon>Embryophyta</taxon>
        <taxon>Tracheophyta</taxon>
        <taxon>Spermatophyta</taxon>
        <taxon>Magnoliopsida</taxon>
        <taxon>eudicotyledons</taxon>
        <taxon>Gunneridae</taxon>
        <taxon>Pentapetalae</taxon>
        <taxon>asterids</taxon>
        <taxon>lamiids</taxon>
        <taxon>Lamiales</taxon>
        <taxon>Oleaceae</taxon>
        <taxon>Oleeae</taxon>
        <taxon>Olea</taxon>
    </lineage>
</organism>
<dbReference type="AlphaFoldDB" id="A0A8S0RU63"/>
<accession>A0A8S0RU63</accession>
<dbReference type="Proteomes" id="UP000594638">
    <property type="component" value="Unassembled WGS sequence"/>
</dbReference>
<evidence type="ECO:0000313" key="1">
    <source>
        <dbReference type="EMBL" id="CAA2982890.1"/>
    </source>
</evidence>
<proteinExistence type="predicted"/>
<dbReference type="Gramene" id="OE9A054276T1">
    <property type="protein sequence ID" value="OE9A054276C1"/>
    <property type="gene ID" value="OE9A054276"/>
</dbReference>
<keyword evidence="2" id="KW-1185">Reference proteome</keyword>
<gene>
    <name evidence="1" type="ORF">OLEA9_A054276</name>
</gene>
<reference evidence="1 2" key="1">
    <citation type="submission" date="2019-12" db="EMBL/GenBank/DDBJ databases">
        <authorList>
            <person name="Alioto T."/>
            <person name="Alioto T."/>
            <person name="Gomez Garrido J."/>
        </authorList>
    </citation>
    <scope>NUCLEOTIDE SEQUENCE [LARGE SCALE GENOMIC DNA]</scope>
</reference>
<dbReference type="EMBL" id="CACTIH010003709">
    <property type="protein sequence ID" value="CAA2982890.1"/>
    <property type="molecule type" value="Genomic_DNA"/>
</dbReference>
<comment type="caution">
    <text evidence="1">The sequence shown here is derived from an EMBL/GenBank/DDBJ whole genome shotgun (WGS) entry which is preliminary data.</text>
</comment>
<name>A0A8S0RU63_OLEEU</name>
<sequence>MVIARAVTRLGPVTVAKDFEWQWSDGDENIMKLLYLCGDDGDRTRGGLDRDSSDGDSEFEWWSSGEFKCLEPKWLAQSGRRQFMDLRGKNDDVSGVIIFPVRRGGGGYGCLGNR</sequence>